<feature type="compositionally biased region" description="Basic residues" evidence="4">
    <location>
        <begin position="455"/>
        <end position="464"/>
    </location>
</feature>
<proteinExistence type="predicted"/>
<keyword evidence="7" id="KW-1185">Reference proteome</keyword>
<reference evidence="6 7" key="1">
    <citation type="journal article" date="2016" name="Nat. Commun.">
        <title>Extremotolerant tardigrade genome and improved radiotolerance of human cultured cells by tardigrade-unique protein.</title>
        <authorList>
            <person name="Hashimoto T."/>
            <person name="Horikawa D.D."/>
            <person name="Saito Y."/>
            <person name="Kuwahara H."/>
            <person name="Kozuka-Hata H."/>
            <person name="Shin-I T."/>
            <person name="Minakuchi Y."/>
            <person name="Ohishi K."/>
            <person name="Motoyama A."/>
            <person name="Aizu T."/>
            <person name="Enomoto A."/>
            <person name="Kondo K."/>
            <person name="Tanaka S."/>
            <person name="Hara Y."/>
            <person name="Koshikawa S."/>
            <person name="Sagara H."/>
            <person name="Miura T."/>
            <person name="Yokobori S."/>
            <person name="Miyagawa K."/>
            <person name="Suzuki Y."/>
            <person name="Kubo T."/>
            <person name="Oyama M."/>
            <person name="Kohara Y."/>
            <person name="Fujiyama A."/>
            <person name="Arakawa K."/>
            <person name="Katayama T."/>
            <person name="Toyoda A."/>
            <person name="Kunieda T."/>
        </authorList>
    </citation>
    <scope>NUCLEOTIDE SEQUENCE [LARGE SCALE GENOMIC DNA]</scope>
    <source>
        <strain evidence="6 7">YOKOZUNA-1</strain>
    </source>
</reference>
<dbReference type="SUPFAM" id="SSF46689">
    <property type="entry name" value="Homeodomain-like"/>
    <property type="match status" value="1"/>
</dbReference>
<dbReference type="Proteomes" id="UP000186922">
    <property type="component" value="Unassembled WGS sequence"/>
</dbReference>
<dbReference type="Pfam" id="PF05225">
    <property type="entry name" value="HTH_psq"/>
    <property type="match status" value="1"/>
</dbReference>
<evidence type="ECO:0000256" key="4">
    <source>
        <dbReference type="SAM" id="MobiDB-lite"/>
    </source>
</evidence>
<comment type="subcellular location">
    <subcellularLocation>
        <location evidence="1">Nucleus</location>
    </subcellularLocation>
</comment>
<accession>A0A1D1W8U6</accession>
<dbReference type="AlphaFoldDB" id="A0A1D1W8U6"/>
<evidence type="ECO:0000313" key="7">
    <source>
        <dbReference type="Proteomes" id="UP000186922"/>
    </source>
</evidence>
<organism evidence="6 7">
    <name type="scientific">Ramazzottius varieornatus</name>
    <name type="common">Water bear</name>
    <name type="synonym">Tardigrade</name>
    <dbReference type="NCBI Taxonomy" id="947166"/>
    <lineage>
        <taxon>Eukaryota</taxon>
        <taxon>Metazoa</taxon>
        <taxon>Ecdysozoa</taxon>
        <taxon>Tardigrada</taxon>
        <taxon>Eutardigrada</taxon>
        <taxon>Parachela</taxon>
        <taxon>Hypsibioidea</taxon>
        <taxon>Ramazzottiidae</taxon>
        <taxon>Ramazzottius</taxon>
    </lineage>
</organism>
<dbReference type="GO" id="GO:0003677">
    <property type="term" value="F:DNA binding"/>
    <property type="evidence" value="ECO:0007669"/>
    <property type="project" value="UniProtKB-KW"/>
</dbReference>
<keyword evidence="3" id="KW-0539">Nucleus</keyword>
<keyword evidence="2" id="KW-0238">DNA-binding</keyword>
<gene>
    <name evidence="6" type="primary">RvY_17335-1</name>
    <name evidence="6" type="synonym">RvY_17335.1</name>
    <name evidence="6" type="ORF">RvY_17335</name>
</gene>
<dbReference type="Gene3D" id="1.10.10.60">
    <property type="entry name" value="Homeodomain-like"/>
    <property type="match status" value="1"/>
</dbReference>
<dbReference type="OrthoDB" id="7697906at2759"/>
<evidence type="ECO:0000313" key="6">
    <source>
        <dbReference type="EMBL" id="GAV07509.1"/>
    </source>
</evidence>
<feature type="compositionally biased region" description="Basic and acidic residues" evidence="4">
    <location>
        <begin position="472"/>
        <end position="481"/>
    </location>
</feature>
<dbReference type="EMBL" id="BDGG01000015">
    <property type="protein sequence ID" value="GAV07509.1"/>
    <property type="molecule type" value="Genomic_DNA"/>
</dbReference>
<evidence type="ECO:0000256" key="3">
    <source>
        <dbReference type="ARBA" id="ARBA00023242"/>
    </source>
</evidence>
<dbReference type="GO" id="GO:0005634">
    <property type="term" value="C:nucleus"/>
    <property type="evidence" value="ECO:0007669"/>
    <property type="project" value="UniProtKB-SubCell"/>
</dbReference>
<evidence type="ECO:0000259" key="5">
    <source>
        <dbReference type="PROSITE" id="PS51253"/>
    </source>
</evidence>
<comment type="caution">
    <text evidence="6">The sequence shown here is derived from an EMBL/GenBank/DDBJ whole genome shotgun (WGS) entry which is preliminary data.</text>
</comment>
<sequence>MDSSENDDQLTVEEVEEMSPMERAIKAVRDGMSYKKAAKTFKVARTTLRMRSLGLSSGIMGPRRRFTPWEEEIIKDVLKQCRDMGLNVNRKRDAPIVQKMAIAKGIHEKKFGGNWLSNFFDRHPLEKRLVSSSDAEKDAETVAEADIQMTDPSISLGDMNFPLSAPKISSTQQQRDMSGPELMEEMNKEGYLAEPQGVWIIAECLISLKRYYKKYYDKVETPGSDKPIRVLVCGNAAGSFLSPSVVQLRSQQEPVARDFTDFLTLIRQQLLHLITARKNVIFMDRPSSELRLMPDFVVACSETTKDVKLLPFPRFSVVKNWSYTCGSVLQKRWNHYVETANIQNDMQPTEGDFHDIAQHMRKAWTKISLKQTFQEAFEKTGLYPYQPEVLTNALESYRMMIKPPVPRRKIPHEKEREEISKLLTKIGLTKEQRFAVMKSVRKFMDQNLPEDKRPPPNKRGKKRSKEQIAAAKESELAQHEL</sequence>
<protein>
    <recommendedName>
        <fullName evidence="5">HTH CENPB-type domain-containing protein</fullName>
    </recommendedName>
</protein>
<dbReference type="InterPro" id="IPR006600">
    <property type="entry name" value="HTH_CenpB_DNA-bd_dom"/>
</dbReference>
<dbReference type="InterPro" id="IPR009057">
    <property type="entry name" value="Homeodomain-like_sf"/>
</dbReference>
<feature type="region of interest" description="Disordered" evidence="4">
    <location>
        <begin position="442"/>
        <end position="481"/>
    </location>
</feature>
<evidence type="ECO:0000256" key="1">
    <source>
        <dbReference type="ARBA" id="ARBA00004123"/>
    </source>
</evidence>
<evidence type="ECO:0000256" key="2">
    <source>
        <dbReference type="ARBA" id="ARBA00023125"/>
    </source>
</evidence>
<dbReference type="PROSITE" id="PS51253">
    <property type="entry name" value="HTH_CENPB"/>
    <property type="match status" value="1"/>
</dbReference>
<name>A0A1D1W8U6_RAMVA</name>
<feature type="domain" description="HTH CENPB-type" evidence="5">
    <location>
        <begin position="58"/>
        <end position="129"/>
    </location>
</feature>
<dbReference type="InterPro" id="IPR007889">
    <property type="entry name" value="HTH_Psq"/>
</dbReference>